<evidence type="ECO:0000313" key="10">
    <source>
        <dbReference type="Proteomes" id="UP001139516"/>
    </source>
</evidence>
<feature type="region of interest" description="Disordered" evidence="7">
    <location>
        <begin position="282"/>
        <end position="316"/>
    </location>
</feature>
<dbReference type="Gene3D" id="1.10.3470.10">
    <property type="entry name" value="ABC transporter involved in vitamin B12 uptake, BtuC"/>
    <property type="match status" value="1"/>
</dbReference>
<protein>
    <submittedName>
        <fullName evidence="9">Metal ABC transporter permease</fullName>
    </submittedName>
</protein>
<evidence type="ECO:0000256" key="1">
    <source>
        <dbReference type="ARBA" id="ARBA00004141"/>
    </source>
</evidence>
<name>A0A9X1YCW8_9PROT</name>
<sequence length="316" mass="31555">MHDLLFAPFADFGFLRRALAGCLALSVSAAPLGVFLVLRRMSLTADVMAHGVLPGVAAGFLLFGLSVPAMGIGGLLAGLAVALGAGALSRATGGREDASLAALYLVALAAGVAMVSWRGGAVELTQLLFGSVLGVDDQALLLMAGAATVTLPALAFAWRPLVLECFDPGFAASVGARGGAWHLLFLALVVLNVVAALQALGTLMAVGLMMLPAIAARHWGRSVGAIAAAAAGIAALASAAGLLLSYHADLPSGPAVVLTAGALWAASALLGPVDGVLARRRRRAGRDTGPEGGDGGWETDPTPGARPGVPPGRPSR</sequence>
<evidence type="ECO:0000256" key="5">
    <source>
        <dbReference type="ARBA" id="ARBA00023136"/>
    </source>
</evidence>
<evidence type="ECO:0000256" key="8">
    <source>
        <dbReference type="SAM" id="Phobius"/>
    </source>
</evidence>
<dbReference type="RefSeq" id="WP_248669484.1">
    <property type="nucleotide sequence ID" value="NZ_JALPRX010000122.1"/>
</dbReference>
<organism evidence="9 10">
    <name type="scientific">Roseomonas acroporae</name>
    <dbReference type="NCBI Taxonomy" id="2937791"/>
    <lineage>
        <taxon>Bacteria</taxon>
        <taxon>Pseudomonadati</taxon>
        <taxon>Pseudomonadota</taxon>
        <taxon>Alphaproteobacteria</taxon>
        <taxon>Acetobacterales</taxon>
        <taxon>Roseomonadaceae</taxon>
        <taxon>Roseomonas</taxon>
    </lineage>
</organism>
<proteinExistence type="inferred from homology"/>
<dbReference type="Proteomes" id="UP001139516">
    <property type="component" value="Unassembled WGS sequence"/>
</dbReference>
<feature type="transmembrane region" description="Helical" evidence="8">
    <location>
        <begin position="256"/>
        <end position="277"/>
    </location>
</feature>
<feature type="transmembrane region" description="Helical" evidence="8">
    <location>
        <begin position="18"/>
        <end position="38"/>
    </location>
</feature>
<reference evidence="9" key="1">
    <citation type="submission" date="2022-04" db="EMBL/GenBank/DDBJ databases">
        <title>Roseomonas acroporae sp. nov., isolated from coral Acropora digitifera.</title>
        <authorList>
            <person name="Sun H."/>
        </authorList>
    </citation>
    <scope>NUCLEOTIDE SEQUENCE</scope>
    <source>
        <strain evidence="9">NAR14</strain>
    </source>
</reference>
<evidence type="ECO:0000256" key="4">
    <source>
        <dbReference type="ARBA" id="ARBA00022989"/>
    </source>
</evidence>
<evidence type="ECO:0000256" key="6">
    <source>
        <dbReference type="RuleBase" id="RU003943"/>
    </source>
</evidence>
<evidence type="ECO:0000313" key="9">
    <source>
        <dbReference type="EMBL" id="MCK8787435.1"/>
    </source>
</evidence>
<feature type="transmembrane region" description="Helical" evidence="8">
    <location>
        <begin position="223"/>
        <end position="244"/>
    </location>
</feature>
<dbReference type="Pfam" id="PF00950">
    <property type="entry name" value="ABC-3"/>
    <property type="match status" value="1"/>
</dbReference>
<dbReference type="PANTHER" id="PTHR30477">
    <property type="entry name" value="ABC-TRANSPORTER METAL-BINDING PROTEIN"/>
    <property type="match status" value="1"/>
</dbReference>
<keyword evidence="6" id="KW-0813">Transport</keyword>
<evidence type="ECO:0000256" key="3">
    <source>
        <dbReference type="ARBA" id="ARBA00022692"/>
    </source>
</evidence>
<feature type="compositionally biased region" description="Low complexity" evidence="7">
    <location>
        <begin position="298"/>
        <end position="307"/>
    </location>
</feature>
<dbReference type="AlphaFoldDB" id="A0A9X1YCW8"/>
<dbReference type="InterPro" id="IPR001626">
    <property type="entry name" value="ABC_TroCD"/>
</dbReference>
<dbReference type="GO" id="GO:0055085">
    <property type="term" value="P:transmembrane transport"/>
    <property type="evidence" value="ECO:0007669"/>
    <property type="project" value="InterPro"/>
</dbReference>
<keyword evidence="3 6" id="KW-0812">Transmembrane</keyword>
<keyword evidence="10" id="KW-1185">Reference proteome</keyword>
<dbReference type="SUPFAM" id="SSF81345">
    <property type="entry name" value="ABC transporter involved in vitamin B12 uptake, BtuC"/>
    <property type="match status" value="1"/>
</dbReference>
<comment type="subcellular location">
    <subcellularLocation>
        <location evidence="6">Cell membrane</location>
        <topology evidence="6">Multi-pass membrane protein</topology>
    </subcellularLocation>
    <subcellularLocation>
        <location evidence="1">Membrane</location>
        <topology evidence="1">Multi-pass membrane protein</topology>
    </subcellularLocation>
</comment>
<feature type="transmembrane region" description="Helical" evidence="8">
    <location>
        <begin position="69"/>
        <end position="88"/>
    </location>
</feature>
<keyword evidence="5 8" id="KW-0472">Membrane</keyword>
<evidence type="ECO:0000256" key="7">
    <source>
        <dbReference type="SAM" id="MobiDB-lite"/>
    </source>
</evidence>
<keyword evidence="4 8" id="KW-1133">Transmembrane helix</keyword>
<evidence type="ECO:0000256" key="2">
    <source>
        <dbReference type="ARBA" id="ARBA00008034"/>
    </source>
</evidence>
<feature type="transmembrane region" description="Helical" evidence="8">
    <location>
        <begin position="139"/>
        <end position="158"/>
    </location>
</feature>
<gene>
    <name evidence="9" type="ORF">M0638_23985</name>
</gene>
<dbReference type="PANTHER" id="PTHR30477:SF13">
    <property type="entry name" value="IRON TRANSPORT SYSTEM MEMBRANE PROTEIN HI_0360-RELATED"/>
    <property type="match status" value="1"/>
</dbReference>
<dbReference type="InterPro" id="IPR037294">
    <property type="entry name" value="ABC_BtuC-like"/>
</dbReference>
<dbReference type="EMBL" id="JALPRX010000122">
    <property type="protein sequence ID" value="MCK8787435.1"/>
    <property type="molecule type" value="Genomic_DNA"/>
</dbReference>
<accession>A0A9X1YCW8</accession>
<dbReference type="GO" id="GO:0043190">
    <property type="term" value="C:ATP-binding cassette (ABC) transporter complex"/>
    <property type="evidence" value="ECO:0007669"/>
    <property type="project" value="InterPro"/>
</dbReference>
<dbReference type="GO" id="GO:0010043">
    <property type="term" value="P:response to zinc ion"/>
    <property type="evidence" value="ECO:0007669"/>
    <property type="project" value="TreeGrafter"/>
</dbReference>
<comment type="similarity">
    <text evidence="2 6">Belongs to the ABC-3 integral membrane protein family.</text>
</comment>
<comment type="caution">
    <text evidence="9">The sequence shown here is derived from an EMBL/GenBank/DDBJ whole genome shotgun (WGS) entry which is preliminary data.</text>
</comment>
<feature type="transmembrane region" description="Helical" evidence="8">
    <location>
        <begin position="100"/>
        <end position="119"/>
    </location>
</feature>